<keyword evidence="1" id="KW-1133">Transmembrane helix</keyword>
<dbReference type="STRING" id="76123.AS203_11225"/>
<evidence type="ECO:0000259" key="2">
    <source>
        <dbReference type="PROSITE" id="PS51831"/>
    </source>
</evidence>
<feature type="transmembrane region" description="Helical" evidence="1">
    <location>
        <begin position="261"/>
        <end position="283"/>
    </location>
</feature>
<dbReference type="InterPro" id="IPR006674">
    <property type="entry name" value="HD_domain"/>
</dbReference>
<dbReference type="PANTHER" id="PTHR36442:SF1">
    <property type="entry name" value="CYCLIC-DI-AMP PHOSPHODIESTERASE PGPH"/>
    <property type="match status" value="1"/>
</dbReference>
<dbReference type="NCBIfam" id="TIGR00277">
    <property type="entry name" value="HDIG"/>
    <property type="match status" value="1"/>
</dbReference>
<evidence type="ECO:0000256" key="1">
    <source>
        <dbReference type="SAM" id="Phobius"/>
    </source>
</evidence>
<dbReference type="CDD" id="cd00077">
    <property type="entry name" value="HDc"/>
    <property type="match status" value="1"/>
</dbReference>
<gene>
    <name evidence="3" type="ORF">AS203_11225</name>
</gene>
<dbReference type="eggNOG" id="COG1480">
    <property type="taxonomic scope" value="Bacteria"/>
</dbReference>
<keyword evidence="4" id="KW-1185">Reference proteome</keyword>
<sequence>MRKFKSYNSRYGHNLLARTGLIIGTVAIIVWSLPRKEELRFHYDMGKPWMYNSFIAKFDFPIYKTDEAIKAERDSILSVFQPYYNYDPTVEQTQIGNFLKDFKAGIPGLSKDYLSVIADRLHRLYQAGIMATPDYNTIFKDSTSMVRIVNGKKAQSVQINCIFSTMAAYERLFLDEKLAPQRQILQRCNLNDYLTPNLVYDKERSETERNDLLSSIPIASGMVMSGQKIIDRGDIVSDYTYRVLSSFEREMKRRSASSEEITMTIIGQTIFVSVIMILFTLYLSLFRKNYFDKPHSISMLYALITIFPVIVSLMMEHNILSVYIIPLAIVPMFIGIFMDSRTAFISHVTMILICAAAVKYQYEFIIIEISAGLVVIFSLRELSSRAQVFKTAIFVTLATSLVFFSLQLIQSNDLSKLDNTMYTHFMVNGVLLLLAYPLMFVIEKTFGFVSSVTLFELSNTNRGILRDLSEVAPGTFQHSITVGNLAAEIANRIGANSLLVRTGALYHDIGKMANPVFFTENQVGVDPHRGMDYRESARIIVSHVTEGVKMAEQENLPTIIKDFILTHHGTGMAKYFYIKYKNEHPDEEVDKALFSYPGPNPFTREQAILMMCDTVEAASRSLSEYTEDSISNLVNKLIDGQVAEGFFKECPITFRDIAIAKQVAIERLKSIYHTRIQYPELKKKDE</sequence>
<feature type="transmembrane region" description="Helical" evidence="1">
    <location>
        <begin position="391"/>
        <end position="409"/>
    </location>
</feature>
<dbReference type="EMBL" id="CP013195">
    <property type="protein sequence ID" value="ALO49994.1"/>
    <property type="molecule type" value="Genomic_DNA"/>
</dbReference>
<keyword evidence="1" id="KW-0812">Transmembrane</keyword>
<dbReference type="PANTHER" id="PTHR36442">
    <property type="entry name" value="CYCLIC-DI-AMP PHOSPHODIESTERASE PGPH"/>
    <property type="match status" value="1"/>
</dbReference>
<dbReference type="InterPro" id="IPR006675">
    <property type="entry name" value="HDIG_dom"/>
</dbReference>
<name>A0A0S2KNU9_9BACT</name>
<evidence type="ECO:0000313" key="3">
    <source>
        <dbReference type="EMBL" id="ALO49994.1"/>
    </source>
</evidence>
<feature type="transmembrane region" description="Helical" evidence="1">
    <location>
        <begin position="320"/>
        <end position="338"/>
    </location>
</feature>
<dbReference type="AlphaFoldDB" id="A0A0S2KNU9"/>
<dbReference type="GO" id="GO:0016787">
    <property type="term" value="F:hydrolase activity"/>
    <property type="evidence" value="ECO:0007669"/>
    <property type="project" value="UniProtKB-KW"/>
</dbReference>
<keyword evidence="1" id="KW-0472">Membrane</keyword>
<feature type="transmembrane region" description="Helical" evidence="1">
    <location>
        <begin position="295"/>
        <end position="313"/>
    </location>
</feature>
<accession>A0A0S2KNU9</accession>
<dbReference type="Pfam" id="PF07697">
    <property type="entry name" value="7TMR-HDED"/>
    <property type="match status" value="1"/>
</dbReference>
<dbReference type="SMART" id="SM00471">
    <property type="entry name" value="HDc"/>
    <property type="match status" value="1"/>
</dbReference>
<keyword evidence="3" id="KW-0378">Hydrolase</keyword>
<dbReference type="InterPro" id="IPR011621">
    <property type="entry name" value="Metal-dep_PHydrolase_7TM_intra"/>
</dbReference>
<organism evidence="3 4">
    <name type="scientific">Hoylesella enoeca</name>
    <dbReference type="NCBI Taxonomy" id="76123"/>
    <lineage>
        <taxon>Bacteria</taxon>
        <taxon>Pseudomonadati</taxon>
        <taxon>Bacteroidota</taxon>
        <taxon>Bacteroidia</taxon>
        <taxon>Bacteroidales</taxon>
        <taxon>Prevotellaceae</taxon>
        <taxon>Hoylesella</taxon>
    </lineage>
</organism>
<dbReference type="OrthoDB" id="9806952at2"/>
<dbReference type="Proteomes" id="UP000056252">
    <property type="component" value="Chromosome"/>
</dbReference>
<dbReference type="InterPro" id="IPR052722">
    <property type="entry name" value="PgpH_phosphodiesterase"/>
</dbReference>
<dbReference type="InterPro" id="IPR011624">
    <property type="entry name" value="Metal-dep_PHydrolase_7TM_extra"/>
</dbReference>
<feature type="domain" description="HD" evidence="2">
    <location>
        <begin position="475"/>
        <end position="618"/>
    </location>
</feature>
<dbReference type="Pfam" id="PF07698">
    <property type="entry name" value="7TM-7TMR_HD"/>
    <property type="match status" value="1"/>
</dbReference>
<dbReference type="KEGG" id="peo:AS203_11225"/>
<dbReference type="SUPFAM" id="SSF109604">
    <property type="entry name" value="HD-domain/PDEase-like"/>
    <property type="match status" value="1"/>
</dbReference>
<feature type="transmembrane region" description="Helical" evidence="1">
    <location>
        <begin position="421"/>
        <end position="442"/>
    </location>
</feature>
<reference evidence="4" key="1">
    <citation type="submission" date="2015-11" db="EMBL/GenBank/DDBJ databases">
        <authorList>
            <person name="Holder M.E."/>
            <person name="Ajami N.J."/>
            <person name="Petrosino J.F."/>
        </authorList>
    </citation>
    <scope>NUCLEOTIDE SEQUENCE [LARGE SCALE GENOMIC DNA]</scope>
    <source>
        <strain evidence="4">F0113</strain>
    </source>
</reference>
<evidence type="ECO:0000313" key="4">
    <source>
        <dbReference type="Proteomes" id="UP000056252"/>
    </source>
</evidence>
<protein>
    <submittedName>
        <fullName evidence="3">Hydrolase</fullName>
    </submittedName>
</protein>
<feature type="transmembrane region" description="Helical" evidence="1">
    <location>
        <begin position="15"/>
        <end position="33"/>
    </location>
</feature>
<dbReference type="InterPro" id="IPR003607">
    <property type="entry name" value="HD/PDEase_dom"/>
</dbReference>
<proteinExistence type="predicted"/>
<dbReference type="Gene3D" id="1.10.3210.10">
    <property type="entry name" value="Hypothetical protein af1432"/>
    <property type="match status" value="1"/>
</dbReference>
<feature type="transmembrane region" description="Helical" evidence="1">
    <location>
        <begin position="350"/>
        <end position="379"/>
    </location>
</feature>
<dbReference type="RefSeq" id="WP_025065024.1">
    <property type="nucleotide sequence ID" value="NZ_CP013195.1"/>
</dbReference>
<dbReference type="PROSITE" id="PS51831">
    <property type="entry name" value="HD"/>
    <property type="match status" value="1"/>
</dbReference>
<dbReference type="Pfam" id="PF01966">
    <property type="entry name" value="HD"/>
    <property type="match status" value="1"/>
</dbReference>